<dbReference type="SUPFAM" id="SSF51735">
    <property type="entry name" value="NAD(P)-binding Rossmann-fold domains"/>
    <property type="match status" value="1"/>
</dbReference>
<evidence type="ECO:0000256" key="4">
    <source>
        <dbReference type="ARBA" id="ARBA00022679"/>
    </source>
</evidence>
<dbReference type="GO" id="GO:0050661">
    <property type="term" value="F:NADP binding"/>
    <property type="evidence" value="ECO:0007669"/>
    <property type="project" value="InterPro"/>
</dbReference>
<comment type="similarity">
    <text evidence="2 10">Belongs to the gluconokinase GntK/GntV family.</text>
</comment>
<dbReference type="InterPro" id="IPR008927">
    <property type="entry name" value="6-PGluconate_DH-like_C_sf"/>
</dbReference>
<protein>
    <recommendedName>
        <fullName evidence="3 10">Gluconokinase</fullName>
        <ecNumber evidence="3 10">2.7.1.12</ecNumber>
    </recommendedName>
</protein>
<evidence type="ECO:0000256" key="6">
    <source>
        <dbReference type="ARBA" id="ARBA00022777"/>
    </source>
</evidence>
<keyword evidence="6 10" id="KW-0418">Kinase</keyword>
<dbReference type="RefSeq" id="WP_240713248.1">
    <property type="nucleotide sequence ID" value="NZ_JAKVTV010000002.1"/>
</dbReference>
<dbReference type="Pfam" id="PF00393">
    <property type="entry name" value="6PGD"/>
    <property type="match status" value="1"/>
</dbReference>
<gene>
    <name evidence="12" type="ORF">ML462_07810</name>
</gene>
<dbReference type="InterPro" id="IPR031322">
    <property type="entry name" value="Shikimate/glucono_kinase"/>
</dbReference>
<dbReference type="Gene3D" id="1.20.5.320">
    <property type="entry name" value="6-Phosphogluconate Dehydrogenase, domain 3"/>
    <property type="match status" value="1"/>
</dbReference>
<comment type="caution">
    <text evidence="12">The sequence shown here is derived from an EMBL/GenBank/DDBJ whole genome shotgun (WGS) entry which is preliminary data.</text>
</comment>
<dbReference type="EMBL" id="JAKVTV010000002">
    <property type="protein sequence ID" value="MCH4823079.1"/>
    <property type="molecule type" value="Genomic_DNA"/>
</dbReference>
<comment type="catalytic activity">
    <reaction evidence="9 10">
        <text>D-gluconate + ATP = 6-phospho-D-gluconate + ADP + H(+)</text>
        <dbReference type="Rhea" id="RHEA:19433"/>
        <dbReference type="ChEBI" id="CHEBI:15378"/>
        <dbReference type="ChEBI" id="CHEBI:18391"/>
        <dbReference type="ChEBI" id="CHEBI:30616"/>
        <dbReference type="ChEBI" id="CHEBI:58759"/>
        <dbReference type="ChEBI" id="CHEBI:456216"/>
        <dbReference type="EC" id="2.7.1.12"/>
    </reaction>
</comment>
<dbReference type="GO" id="GO:0005975">
    <property type="term" value="P:carbohydrate metabolic process"/>
    <property type="evidence" value="ECO:0007669"/>
    <property type="project" value="InterPro"/>
</dbReference>
<evidence type="ECO:0000256" key="10">
    <source>
        <dbReference type="RuleBase" id="RU363066"/>
    </source>
</evidence>
<dbReference type="AlphaFoldDB" id="A0A9X1V5A7"/>
<dbReference type="Pfam" id="PF01202">
    <property type="entry name" value="SKI"/>
    <property type="match status" value="1"/>
</dbReference>
<dbReference type="InterPro" id="IPR006151">
    <property type="entry name" value="Shikm_DH/Glu-tRNA_Rdtase"/>
</dbReference>
<evidence type="ECO:0000313" key="13">
    <source>
        <dbReference type="Proteomes" id="UP001139226"/>
    </source>
</evidence>
<dbReference type="GO" id="GO:0004616">
    <property type="term" value="F:phosphogluconate dehydrogenase (decarboxylating) activity"/>
    <property type="evidence" value="ECO:0007669"/>
    <property type="project" value="InterPro"/>
</dbReference>
<dbReference type="EC" id="2.7.1.12" evidence="3 10"/>
<dbReference type="InterPro" id="IPR036291">
    <property type="entry name" value="NAD(P)-bd_dom_sf"/>
</dbReference>
<dbReference type="GO" id="GO:0006098">
    <property type="term" value="P:pentose-phosphate shunt"/>
    <property type="evidence" value="ECO:0007669"/>
    <property type="project" value="InterPro"/>
</dbReference>
<dbReference type="Proteomes" id="UP001139226">
    <property type="component" value="Unassembled WGS sequence"/>
</dbReference>
<keyword evidence="13" id="KW-1185">Reference proteome</keyword>
<evidence type="ECO:0000256" key="7">
    <source>
        <dbReference type="ARBA" id="ARBA00022840"/>
    </source>
</evidence>
<dbReference type="SUPFAM" id="SSF52540">
    <property type="entry name" value="P-loop containing nucleoside triphosphate hydrolases"/>
    <property type="match status" value="1"/>
</dbReference>
<dbReference type="InterPro" id="IPR006001">
    <property type="entry name" value="Therm_gnt_kin"/>
</dbReference>
<keyword evidence="5 10" id="KW-0547">Nucleotide-binding</keyword>
<keyword evidence="7 10" id="KW-0067">ATP-binding</keyword>
<dbReference type="InterPro" id="IPR006114">
    <property type="entry name" value="6PGDH_C"/>
</dbReference>
<dbReference type="SUPFAM" id="SSF48179">
    <property type="entry name" value="6-phosphogluconate dehydrogenase C-terminal domain-like"/>
    <property type="match status" value="1"/>
</dbReference>
<dbReference type="GO" id="GO:0046316">
    <property type="term" value="F:gluconokinase activity"/>
    <property type="evidence" value="ECO:0007669"/>
    <property type="project" value="UniProtKB-EC"/>
</dbReference>
<evidence type="ECO:0000259" key="11">
    <source>
        <dbReference type="SMART" id="SM01350"/>
    </source>
</evidence>
<dbReference type="Gene3D" id="3.40.50.300">
    <property type="entry name" value="P-loop containing nucleotide triphosphate hydrolases"/>
    <property type="match status" value="1"/>
</dbReference>
<evidence type="ECO:0000313" key="12">
    <source>
        <dbReference type="EMBL" id="MCH4823079.1"/>
    </source>
</evidence>
<proteinExistence type="inferred from homology"/>
<dbReference type="SMART" id="SM01350">
    <property type="entry name" value="6PGD"/>
    <property type="match status" value="1"/>
</dbReference>
<accession>A0A9X1V5A7</accession>
<dbReference type="PANTHER" id="PTHR43442:SF3">
    <property type="entry name" value="GLUCONOKINASE-RELATED"/>
    <property type="match status" value="1"/>
</dbReference>
<keyword evidence="8" id="KW-0521">NADP</keyword>
<organism evidence="12 13">
    <name type="scientific">Christiangramia lutea</name>
    <dbReference type="NCBI Taxonomy" id="1607951"/>
    <lineage>
        <taxon>Bacteria</taxon>
        <taxon>Pseudomonadati</taxon>
        <taxon>Bacteroidota</taxon>
        <taxon>Flavobacteriia</taxon>
        <taxon>Flavobacteriales</taxon>
        <taxon>Flavobacteriaceae</taxon>
        <taxon>Christiangramia</taxon>
    </lineage>
</organism>
<evidence type="ECO:0000256" key="3">
    <source>
        <dbReference type="ARBA" id="ARBA00012054"/>
    </source>
</evidence>
<dbReference type="CDD" id="cd02021">
    <property type="entry name" value="GntK"/>
    <property type="match status" value="1"/>
</dbReference>
<evidence type="ECO:0000256" key="9">
    <source>
        <dbReference type="ARBA" id="ARBA00048090"/>
    </source>
</evidence>
<sequence>MNKVYVLIGVSGVGKTTLGRLLAEKLSLAFHDADDFHSEANNEKLKAGIPLNDKDRESWLTSLSRSIEKWSESSGAVLACSALKEKHREELSKNIGDKIVWIYLYEDFETISERLKARKSHFFDPTLLRSQFDILEPPRYGIQIKVEDKPEVSLDKILNTLSKPRIGLIGLGVMGRSLALNIARNGFPVSVYNRKEGEKHQNIAKDFSSTHSDKYEIPAFDDLKSFISALDTPRNILNQEKADHLLLNPAIAEILNENKGFLKSITSRALDAGCPMPVSSAALNYFLNFVRGNTSANIIQTQRDYFGAHTYERSDKPHGEYFHTKWNSE</sequence>
<evidence type="ECO:0000256" key="2">
    <source>
        <dbReference type="ARBA" id="ARBA00008420"/>
    </source>
</evidence>
<comment type="pathway">
    <text evidence="1">Carbohydrate acid metabolism.</text>
</comment>
<dbReference type="PANTHER" id="PTHR43442">
    <property type="entry name" value="GLUCONOKINASE-RELATED"/>
    <property type="match status" value="1"/>
</dbReference>
<reference evidence="12" key="1">
    <citation type="submission" date="2022-03" db="EMBL/GenBank/DDBJ databases">
        <title>Gramella crocea sp. nov., isolated from activated sludge of a seafood processing plant.</title>
        <authorList>
            <person name="Zhang X."/>
        </authorList>
    </citation>
    <scope>NUCLEOTIDE SEQUENCE</scope>
    <source>
        <strain evidence="12">YJ019</strain>
    </source>
</reference>
<feature type="domain" description="6-phosphogluconate dehydrogenase C-terminal" evidence="11">
    <location>
        <begin position="157"/>
        <end position="327"/>
    </location>
</feature>
<name>A0A9X1V5A7_9FLAO</name>
<dbReference type="Gene3D" id="3.40.50.720">
    <property type="entry name" value="NAD(P)-binding Rossmann-like Domain"/>
    <property type="match status" value="1"/>
</dbReference>
<dbReference type="GO" id="GO:0005737">
    <property type="term" value="C:cytoplasm"/>
    <property type="evidence" value="ECO:0007669"/>
    <property type="project" value="TreeGrafter"/>
</dbReference>
<evidence type="ECO:0000256" key="1">
    <source>
        <dbReference type="ARBA" id="ARBA00004761"/>
    </source>
</evidence>
<dbReference type="NCBIfam" id="TIGR01313">
    <property type="entry name" value="therm_gnt_kin"/>
    <property type="match status" value="1"/>
</dbReference>
<evidence type="ECO:0000256" key="8">
    <source>
        <dbReference type="ARBA" id="ARBA00022857"/>
    </source>
</evidence>
<dbReference type="Pfam" id="PF01488">
    <property type="entry name" value="Shikimate_DH"/>
    <property type="match status" value="1"/>
</dbReference>
<keyword evidence="4 10" id="KW-0808">Transferase</keyword>
<dbReference type="GO" id="GO:0005524">
    <property type="term" value="F:ATP binding"/>
    <property type="evidence" value="ECO:0007669"/>
    <property type="project" value="UniProtKB-KW"/>
</dbReference>
<evidence type="ECO:0000256" key="5">
    <source>
        <dbReference type="ARBA" id="ARBA00022741"/>
    </source>
</evidence>
<dbReference type="InterPro" id="IPR027417">
    <property type="entry name" value="P-loop_NTPase"/>
</dbReference>